<dbReference type="InterPro" id="IPR036390">
    <property type="entry name" value="WH_DNA-bd_sf"/>
</dbReference>
<dbReference type="Pfam" id="PF09339">
    <property type="entry name" value="HTH_IclR"/>
    <property type="match status" value="1"/>
</dbReference>
<evidence type="ECO:0000313" key="6">
    <source>
        <dbReference type="EMBL" id="HCB74630.1"/>
    </source>
</evidence>
<dbReference type="PANTHER" id="PTHR30136">
    <property type="entry name" value="HELIX-TURN-HELIX TRANSCRIPTIONAL REGULATOR, ICLR FAMILY"/>
    <property type="match status" value="1"/>
</dbReference>
<accession>A0A3D0W7K3</accession>
<feature type="domain" description="HTH iclR-type" evidence="4">
    <location>
        <begin position="15"/>
        <end position="75"/>
    </location>
</feature>
<dbReference type="GO" id="GO:0003700">
    <property type="term" value="F:DNA-binding transcription factor activity"/>
    <property type="evidence" value="ECO:0007669"/>
    <property type="project" value="TreeGrafter"/>
</dbReference>
<dbReference type="SMART" id="SM00346">
    <property type="entry name" value="HTH_ICLR"/>
    <property type="match status" value="1"/>
</dbReference>
<keyword evidence="3" id="KW-0804">Transcription</keyword>
<sequence length="254" mass="27320">MSDSPPPAAATTATVKSAMRTLDILEYVVAHGRPLVAQEIAGALLIPVSSLSYLLTTLVERGYLSREGRRYSPGPRLERLQARGAGFSLPERAAPLVRALRVQLNETASFFVRRGWECEAVVTETSDHALRYAVEVGRRVPLHGFAAGKVLLAALSDAEVDTYLSETERSRFTPTTICDEAGLRAEIAAIRQAGFAHTHEEHSPGIHGVARLAVVDGEPVGAFGFAIPVVRYDEPTAAKAAALLRRITDLIAAN</sequence>
<evidence type="ECO:0000256" key="1">
    <source>
        <dbReference type="ARBA" id="ARBA00023015"/>
    </source>
</evidence>
<dbReference type="Pfam" id="PF01614">
    <property type="entry name" value="IclR_C"/>
    <property type="match status" value="1"/>
</dbReference>
<dbReference type="InterPro" id="IPR005471">
    <property type="entry name" value="Tscrpt_reg_IclR_N"/>
</dbReference>
<evidence type="ECO:0000256" key="2">
    <source>
        <dbReference type="ARBA" id="ARBA00023125"/>
    </source>
</evidence>
<dbReference type="SUPFAM" id="SSF55781">
    <property type="entry name" value="GAF domain-like"/>
    <property type="match status" value="1"/>
</dbReference>
<gene>
    <name evidence="6" type="ORF">DEP91_00375</name>
</gene>
<protein>
    <submittedName>
        <fullName evidence="6">IclR family transcriptional regulator</fullName>
    </submittedName>
</protein>
<comment type="caution">
    <text evidence="6">The sequence shown here is derived from an EMBL/GenBank/DDBJ whole genome shotgun (WGS) entry which is preliminary data.</text>
</comment>
<dbReference type="AlphaFoldDB" id="A0A3D0W7K3"/>
<dbReference type="Proteomes" id="UP000262699">
    <property type="component" value="Unassembled WGS sequence"/>
</dbReference>
<evidence type="ECO:0000256" key="3">
    <source>
        <dbReference type="ARBA" id="ARBA00023163"/>
    </source>
</evidence>
<dbReference type="GO" id="GO:0003677">
    <property type="term" value="F:DNA binding"/>
    <property type="evidence" value="ECO:0007669"/>
    <property type="project" value="UniProtKB-KW"/>
</dbReference>
<dbReference type="InterPro" id="IPR029016">
    <property type="entry name" value="GAF-like_dom_sf"/>
</dbReference>
<evidence type="ECO:0000259" key="5">
    <source>
        <dbReference type="PROSITE" id="PS51078"/>
    </source>
</evidence>
<organism evidence="6 7">
    <name type="scientific">Sphingomonas bacterium</name>
    <dbReference type="NCBI Taxonomy" id="1895847"/>
    <lineage>
        <taxon>Bacteria</taxon>
        <taxon>Pseudomonadati</taxon>
        <taxon>Pseudomonadota</taxon>
        <taxon>Alphaproteobacteria</taxon>
        <taxon>Sphingomonadales</taxon>
        <taxon>Sphingomonadaceae</taxon>
        <taxon>Sphingomonas</taxon>
    </lineage>
</organism>
<feature type="domain" description="IclR-ED" evidence="5">
    <location>
        <begin position="76"/>
        <end position="254"/>
    </location>
</feature>
<evidence type="ECO:0000313" key="7">
    <source>
        <dbReference type="Proteomes" id="UP000262699"/>
    </source>
</evidence>
<dbReference type="Gene3D" id="3.30.450.40">
    <property type="match status" value="1"/>
</dbReference>
<keyword evidence="2" id="KW-0238">DNA-binding</keyword>
<keyword evidence="1" id="KW-0805">Transcription regulation</keyword>
<dbReference type="InterPro" id="IPR050707">
    <property type="entry name" value="HTH_MetabolicPath_Reg"/>
</dbReference>
<dbReference type="InterPro" id="IPR014757">
    <property type="entry name" value="Tscrpt_reg_IclR_C"/>
</dbReference>
<dbReference type="PANTHER" id="PTHR30136:SF35">
    <property type="entry name" value="HTH-TYPE TRANSCRIPTIONAL REGULATOR RV1719"/>
    <property type="match status" value="1"/>
</dbReference>
<dbReference type="SUPFAM" id="SSF46785">
    <property type="entry name" value="Winged helix' DNA-binding domain"/>
    <property type="match status" value="1"/>
</dbReference>
<dbReference type="PROSITE" id="PS51077">
    <property type="entry name" value="HTH_ICLR"/>
    <property type="match status" value="1"/>
</dbReference>
<dbReference type="Gene3D" id="1.10.10.10">
    <property type="entry name" value="Winged helix-like DNA-binding domain superfamily/Winged helix DNA-binding domain"/>
    <property type="match status" value="1"/>
</dbReference>
<dbReference type="EMBL" id="DOYJ01000014">
    <property type="protein sequence ID" value="HCB74630.1"/>
    <property type="molecule type" value="Genomic_DNA"/>
</dbReference>
<dbReference type="InterPro" id="IPR036388">
    <property type="entry name" value="WH-like_DNA-bd_sf"/>
</dbReference>
<evidence type="ECO:0000259" key="4">
    <source>
        <dbReference type="PROSITE" id="PS51077"/>
    </source>
</evidence>
<proteinExistence type="predicted"/>
<dbReference type="PROSITE" id="PS51078">
    <property type="entry name" value="ICLR_ED"/>
    <property type="match status" value="1"/>
</dbReference>
<name>A0A3D0W7K3_9SPHN</name>
<dbReference type="GO" id="GO:0045892">
    <property type="term" value="P:negative regulation of DNA-templated transcription"/>
    <property type="evidence" value="ECO:0007669"/>
    <property type="project" value="TreeGrafter"/>
</dbReference>
<reference evidence="6 7" key="1">
    <citation type="journal article" date="2018" name="Nat. Biotechnol.">
        <title>A standardized bacterial taxonomy based on genome phylogeny substantially revises the tree of life.</title>
        <authorList>
            <person name="Parks D.H."/>
            <person name="Chuvochina M."/>
            <person name="Waite D.W."/>
            <person name="Rinke C."/>
            <person name="Skarshewski A."/>
            <person name="Chaumeil P.A."/>
            <person name="Hugenholtz P."/>
        </authorList>
    </citation>
    <scope>NUCLEOTIDE SEQUENCE [LARGE SCALE GENOMIC DNA]</scope>
    <source>
        <strain evidence="6">UBA9015</strain>
    </source>
</reference>